<feature type="domain" description="Retrotransposon gag" evidence="1">
    <location>
        <begin position="56"/>
        <end position="115"/>
    </location>
</feature>
<evidence type="ECO:0000313" key="3">
    <source>
        <dbReference type="Proteomes" id="UP001151760"/>
    </source>
</evidence>
<name>A0ABQ5H273_9ASTR</name>
<keyword evidence="2" id="KW-0695">RNA-directed DNA polymerase</keyword>
<dbReference type="Pfam" id="PF03732">
    <property type="entry name" value="Retrotrans_gag"/>
    <property type="match status" value="1"/>
</dbReference>
<gene>
    <name evidence="2" type="ORF">Tco_1056087</name>
</gene>
<reference evidence="2" key="1">
    <citation type="journal article" date="2022" name="Int. J. Mol. Sci.">
        <title>Draft Genome of Tanacetum Coccineum: Genomic Comparison of Closely Related Tanacetum-Family Plants.</title>
        <authorList>
            <person name="Yamashiro T."/>
            <person name="Shiraishi A."/>
            <person name="Nakayama K."/>
            <person name="Satake H."/>
        </authorList>
    </citation>
    <scope>NUCLEOTIDE SEQUENCE</scope>
</reference>
<keyword evidence="3" id="KW-1185">Reference proteome</keyword>
<keyword evidence="2" id="KW-0808">Transferase</keyword>
<evidence type="ECO:0000259" key="1">
    <source>
        <dbReference type="Pfam" id="PF03732"/>
    </source>
</evidence>
<comment type="caution">
    <text evidence="2">The sequence shown here is derived from an EMBL/GenBank/DDBJ whole genome shotgun (WGS) entry which is preliminary data.</text>
</comment>
<dbReference type="EMBL" id="BQNB010019108">
    <property type="protein sequence ID" value="GJT81745.1"/>
    <property type="molecule type" value="Genomic_DNA"/>
</dbReference>
<sequence>MLPRKIYEKYVKRIVDKRVPKLLKNRKDKNPDSNNAGWIWIAKYLMGMLHQRLHGDPWSNVKAMMTNEYCPATKIQRMKQELLTLTLKGDDIEAYNNRFHELVLMCPELVSTERKRLKSTFEDFPRESNEMLLLLKPETLNDE</sequence>
<proteinExistence type="predicted"/>
<evidence type="ECO:0000313" key="2">
    <source>
        <dbReference type="EMBL" id="GJT81745.1"/>
    </source>
</evidence>
<accession>A0ABQ5H273</accession>
<reference evidence="2" key="2">
    <citation type="submission" date="2022-01" db="EMBL/GenBank/DDBJ databases">
        <authorList>
            <person name="Yamashiro T."/>
            <person name="Shiraishi A."/>
            <person name="Satake H."/>
            <person name="Nakayama K."/>
        </authorList>
    </citation>
    <scope>NUCLEOTIDE SEQUENCE</scope>
</reference>
<organism evidence="2 3">
    <name type="scientific">Tanacetum coccineum</name>
    <dbReference type="NCBI Taxonomy" id="301880"/>
    <lineage>
        <taxon>Eukaryota</taxon>
        <taxon>Viridiplantae</taxon>
        <taxon>Streptophyta</taxon>
        <taxon>Embryophyta</taxon>
        <taxon>Tracheophyta</taxon>
        <taxon>Spermatophyta</taxon>
        <taxon>Magnoliopsida</taxon>
        <taxon>eudicotyledons</taxon>
        <taxon>Gunneridae</taxon>
        <taxon>Pentapetalae</taxon>
        <taxon>asterids</taxon>
        <taxon>campanulids</taxon>
        <taxon>Asterales</taxon>
        <taxon>Asteraceae</taxon>
        <taxon>Asteroideae</taxon>
        <taxon>Anthemideae</taxon>
        <taxon>Anthemidinae</taxon>
        <taxon>Tanacetum</taxon>
    </lineage>
</organism>
<protein>
    <submittedName>
        <fullName evidence="2">Reverse transcriptase domain-containing protein</fullName>
    </submittedName>
</protein>
<keyword evidence="2" id="KW-0548">Nucleotidyltransferase</keyword>
<dbReference type="Proteomes" id="UP001151760">
    <property type="component" value="Unassembled WGS sequence"/>
</dbReference>
<dbReference type="InterPro" id="IPR005162">
    <property type="entry name" value="Retrotrans_gag_dom"/>
</dbReference>
<dbReference type="GO" id="GO:0003964">
    <property type="term" value="F:RNA-directed DNA polymerase activity"/>
    <property type="evidence" value="ECO:0007669"/>
    <property type="project" value="UniProtKB-KW"/>
</dbReference>